<accession>A0A645DJT7</accession>
<dbReference type="InterPro" id="IPR038740">
    <property type="entry name" value="BioF2-like_GNAT_dom"/>
</dbReference>
<dbReference type="InterPro" id="IPR016181">
    <property type="entry name" value="Acyl_CoA_acyltransferase"/>
</dbReference>
<organism evidence="2">
    <name type="scientific">bioreactor metagenome</name>
    <dbReference type="NCBI Taxonomy" id="1076179"/>
    <lineage>
        <taxon>unclassified sequences</taxon>
        <taxon>metagenomes</taxon>
        <taxon>ecological metagenomes</taxon>
    </lineage>
</organism>
<evidence type="ECO:0000259" key="1">
    <source>
        <dbReference type="Pfam" id="PF13480"/>
    </source>
</evidence>
<evidence type="ECO:0000313" key="2">
    <source>
        <dbReference type="EMBL" id="MPM89093.1"/>
    </source>
</evidence>
<protein>
    <recommendedName>
        <fullName evidence="1">BioF2-like acetyltransferase domain-containing protein</fullName>
    </recommendedName>
</protein>
<dbReference type="Gene3D" id="3.40.630.30">
    <property type="match status" value="1"/>
</dbReference>
<gene>
    <name evidence="2" type="ORF">SDC9_136201</name>
</gene>
<dbReference type="SUPFAM" id="SSF55729">
    <property type="entry name" value="Acyl-CoA N-acyltransferases (Nat)"/>
    <property type="match status" value="1"/>
</dbReference>
<dbReference type="EMBL" id="VSSQ01036583">
    <property type="protein sequence ID" value="MPM89093.1"/>
    <property type="molecule type" value="Genomic_DNA"/>
</dbReference>
<dbReference type="AlphaFoldDB" id="A0A645DJT7"/>
<comment type="caution">
    <text evidence="2">The sequence shown here is derived from an EMBL/GenBank/DDBJ whole genome shotgun (WGS) entry which is preliminary data.</text>
</comment>
<sequence length="335" mass="40077">MYTFQLINYKDIDAAEYNEFEDKLIFQTKEWISFIVETQKVTPIIIKIFGDDNYIGYYTGFFFKKFGIKIVGSPFRGWSTLYMGLNLKNNENRVDIVIPLWNFLKKHYHIWYMELIDRFITAEDAENAKLDFSFQKSYEKDISGEEMDVFKSLSSTCKNEIHRFERNEAIIREVEPTQEFAEKYYNQLKIVFGYQNLIPSYDLKRVQKLFEYIKEIGGALYCTEVLSPNGISIGTQIGFAYNNYCYLWGLTVIRDEQYYQSNTLLWDAIKHWKALGYNTYDMVGEREYKLKFHPYEIVIPRITIYRFKILNRLRDSAQKLYWKANKLKAKITLKK</sequence>
<proteinExistence type="predicted"/>
<reference evidence="2" key="1">
    <citation type="submission" date="2019-08" db="EMBL/GenBank/DDBJ databases">
        <authorList>
            <person name="Kucharzyk K."/>
            <person name="Murdoch R.W."/>
            <person name="Higgins S."/>
            <person name="Loffler F."/>
        </authorList>
    </citation>
    <scope>NUCLEOTIDE SEQUENCE</scope>
</reference>
<name>A0A645DJT7_9ZZZZ</name>
<dbReference type="Pfam" id="PF13480">
    <property type="entry name" value="Acetyltransf_6"/>
    <property type="match status" value="1"/>
</dbReference>
<feature type="domain" description="BioF2-like acetyltransferase" evidence="1">
    <location>
        <begin position="155"/>
        <end position="289"/>
    </location>
</feature>